<dbReference type="GO" id="GO:0070822">
    <property type="term" value="C:Sin3-type complex"/>
    <property type="evidence" value="ECO:0007669"/>
    <property type="project" value="TreeGrafter"/>
</dbReference>
<feature type="domain" description="Histone deacetylase interacting" evidence="7">
    <location>
        <begin position="497"/>
        <end position="609"/>
    </location>
</feature>
<dbReference type="Proteomes" id="UP000055024">
    <property type="component" value="Unassembled WGS sequence"/>
</dbReference>
<evidence type="ECO:0000256" key="4">
    <source>
        <dbReference type="ARBA" id="ARBA00023242"/>
    </source>
</evidence>
<evidence type="ECO:0000259" key="7">
    <source>
        <dbReference type="SMART" id="SM00761"/>
    </source>
</evidence>
<evidence type="ECO:0000313" key="8">
    <source>
        <dbReference type="EMBL" id="KRZ13452.1"/>
    </source>
</evidence>
<dbReference type="Pfam" id="PF02671">
    <property type="entry name" value="PAH"/>
    <property type="match status" value="1"/>
</dbReference>
<dbReference type="GO" id="GO:0000122">
    <property type="term" value="P:negative regulation of transcription by RNA polymerase II"/>
    <property type="evidence" value="ECO:0007669"/>
    <property type="project" value="TreeGrafter"/>
</dbReference>
<accession>A0A0V1HS82</accession>
<keyword evidence="2" id="KW-0678">Repressor</keyword>
<comment type="subcellular location">
    <subcellularLocation>
        <location evidence="1 5">Nucleus</location>
    </subcellularLocation>
</comment>
<dbReference type="PANTHER" id="PTHR12346">
    <property type="entry name" value="SIN3B-RELATED"/>
    <property type="match status" value="1"/>
</dbReference>
<dbReference type="InterPro" id="IPR003822">
    <property type="entry name" value="PAH"/>
</dbReference>
<dbReference type="FunFam" id="1.20.1160.11:FF:000003">
    <property type="entry name" value="Paired amphipathic helix SIN3-like protein"/>
    <property type="match status" value="1"/>
</dbReference>
<keyword evidence="3" id="KW-0677">Repeat</keyword>
<dbReference type="InterPro" id="IPR036600">
    <property type="entry name" value="PAH_sf"/>
</dbReference>
<dbReference type="InterPro" id="IPR031693">
    <property type="entry name" value="Sin3_C"/>
</dbReference>
<dbReference type="InterPro" id="IPR039774">
    <property type="entry name" value="Sin3-like"/>
</dbReference>
<dbReference type="PANTHER" id="PTHR12346:SF0">
    <property type="entry name" value="SIN3A, ISOFORM G"/>
    <property type="match status" value="1"/>
</dbReference>
<protein>
    <submittedName>
        <fullName evidence="8">Paired amphipathic helix protein Sin3a</fullName>
    </submittedName>
</protein>
<comment type="caution">
    <text evidence="8">The sequence shown here is derived from an EMBL/GenBank/DDBJ whole genome shotgun (WGS) entry which is preliminary data.</text>
</comment>
<name>A0A0V1HS82_9BILA</name>
<dbReference type="InterPro" id="IPR013194">
    <property type="entry name" value="HDAC_interact_dom"/>
</dbReference>
<dbReference type="Pfam" id="PF16879">
    <property type="entry name" value="Sin3a_C"/>
    <property type="match status" value="1"/>
</dbReference>
<dbReference type="GO" id="GO:0003714">
    <property type="term" value="F:transcription corepressor activity"/>
    <property type="evidence" value="ECO:0007669"/>
    <property type="project" value="InterPro"/>
</dbReference>
<dbReference type="OrthoDB" id="10265969at2759"/>
<dbReference type="Gene3D" id="1.20.1160.11">
    <property type="entry name" value="Paired amphipathic helix"/>
    <property type="match status" value="2"/>
</dbReference>
<dbReference type="SMART" id="SM00761">
    <property type="entry name" value="HDAC_interact"/>
    <property type="match status" value="1"/>
</dbReference>
<dbReference type="EMBL" id="JYDP01000032">
    <property type="protein sequence ID" value="KRZ13452.1"/>
    <property type="molecule type" value="Genomic_DNA"/>
</dbReference>
<keyword evidence="4 5" id="KW-0539">Nucleus</keyword>
<proteinExistence type="predicted"/>
<dbReference type="Pfam" id="PF08295">
    <property type="entry name" value="Sin3_corepress"/>
    <property type="match status" value="1"/>
</dbReference>
<reference evidence="8 9" key="1">
    <citation type="submission" date="2015-01" db="EMBL/GenBank/DDBJ databases">
        <title>Evolution of Trichinella species and genotypes.</title>
        <authorList>
            <person name="Korhonen P.K."/>
            <person name="Edoardo P."/>
            <person name="Giuseppe L.R."/>
            <person name="Gasser R.B."/>
        </authorList>
    </citation>
    <scope>NUCLEOTIDE SEQUENCE [LARGE SCALE GENOMIC DNA]</scope>
    <source>
        <strain evidence="8">ISS1029</strain>
    </source>
</reference>
<dbReference type="STRING" id="268475.A0A0V1HS82"/>
<keyword evidence="9" id="KW-1185">Reference proteome</keyword>
<evidence type="ECO:0000256" key="1">
    <source>
        <dbReference type="ARBA" id="ARBA00004123"/>
    </source>
</evidence>
<dbReference type="PROSITE" id="PS51477">
    <property type="entry name" value="PAH"/>
    <property type="match status" value="2"/>
</dbReference>
<dbReference type="SUPFAM" id="SSF47762">
    <property type="entry name" value="PAH2 domain"/>
    <property type="match status" value="2"/>
</dbReference>
<evidence type="ECO:0000313" key="9">
    <source>
        <dbReference type="Proteomes" id="UP000055024"/>
    </source>
</evidence>
<evidence type="ECO:0000256" key="5">
    <source>
        <dbReference type="PROSITE-ProRule" id="PRU00810"/>
    </source>
</evidence>
<feature type="region of interest" description="Disordered" evidence="6">
    <location>
        <begin position="834"/>
        <end position="855"/>
    </location>
</feature>
<evidence type="ECO:0000256" key="6">
    <source>
        <dbReference type="SAM" id="MobiDB-lite"/>
    </source>
</evidence>
<evidence type="ECO:0000256" key="3">
    <source>
        <dbReference type="ARBA" id="ARBA00022737"/>
    </source>
</evidence>
<organism evidence="8 9">
    <name type="scientific">Trichinella zimbabwensis</name>
    <dbReference type="NCBI Taxonomy" id="268475"/>
    <lineage>
        <taxon>Eukaryota</taxon>
        <taxon>Metazoa</taxon>
        <taxon>Ecdysozoa</taxon>
        <taxon>Nematoda</taxon>
        <taxon>Enoplea</taxon>
        <taxon>Dorylaimia</taxon>
        <taxon>Trichinellida</taxon>
        <taxon>Trichinellidae</taxon>
        <taxon>Trichinella</taxon>
    </lineage>
</organism>
<evidence type="ECO:0000256" key="2">
    <source>
        <dbReference type="ARBA" id="ARBA00022491"/>
    </source>
</evidence>
<gene>
    <name evidence="8" type="primary">C32E8.3</name>
    <name evidence="8" type="ORF">T11_15820</name>
</gene>
<sequence>MDQTSRNSQSITTVSSSVSIPHPIYVSANRSSAYQPSFHPTIRQMPISRPTFPPAISVGSPSVRSQMPASSYRWISSNILMPPTAPLVPSSFFSGSHVQAPSFASSSSNAVLSPEVLAYIEKVRVQFMTNPSVYLEFLETLEEQRKQKIDTLTFVKRLLSLFLDCPHLIVNMKDLLPSGFWLDDRSNHVLLMWPNGQMMSLSKSDIIAERQAATTSRPPIVSSDSTVVSSVMQAAKQPANQAEEFNRALAYVNKIKMRYANKPEIYSQFLEILNSYQKCAQQSSIQSAVERAKFEEKLYKTVTKLFSHDADLLSEFTRFLPTASSIVLQNSRCVSAAMTHSRVDTPLRSVTAIKTATSAVSKASSVMNVGPGTSTKSQMINFSLKNIPKKKLKADPIFIPESSTSALTEEDFVEKLNDIYNGLKTHRHFIHFIQSLSENKLKAAFLLESVQAQYHQTVMGEWIERALKAIKSNTFQWNLEYKSLWKQKNLRDIELAELQYLGGSYYLLSDEYRNRPRSGNFVADRVCDFVIRYDCATVLNYDCFVVSLALTDEQLYMSIKKTAAEEAIFDVEDDRYELDAIISINRSVIDSLTDIQSRLERMTKEEMKAFRLDDRLGTNSVSVPARALRRVFGRTYEELFNGLKLVPHAAVSLILEGLQEKATEWRSKRDLLSHEWRESSKKNYWKALDSRGVTFRQWDLRRMRTRSLVNEIEAVRAKRKERGIRDEDAGGQISIIYPECTIVIYDPGRLLMQQVKKLQSWSSSSSSPVSTFNFVLVLFSCLYIDINYRNKERIRFVLQIVVPVLLGIPPDDGPDSNHEFLELDTTKTVKLRTSLSGRRGRGRGRGSSLKRTMKGSCEDLEGKDVAQESIVHNPSEEDDDDESCFLNMAAYQFPVQVVTSGSKALGDTSSTLLLPQPWYVFFRLHNLFAHRLTKLFEYSRKFVCNCNNKKLKHLFWTPKLKKFFLCNSKRMLNPKEIYNMAMALIIRYLECELDSDSFEDELRHLCTTQANEVYTVDKMVQILIRQLNLIVGDAVSVNLFKLYGKFREKQQNTTDPEERLKNQKEYEAIAMKSLADQNLYKISFYPESRAMTFDLVSQESYKIPQRMNVFPMQESATNLLNPVLSFYLTTLTLNERRQIQGHVWKLNRLPFLSCKRMQIALHCTKAEECRLAFEADECDDFEDSVYADLNIDIKFHPTSTDEEIEDGMTEIVPIPLHPYFTCLSKSKDFFVCRSNELDVIEKCASMQRSFFEICRAWNSREKMVESDDISVGSAAKSHIDDLFLGKGRDRFAQDGTSKLIVPVNFRPPTNQLVLYSDVHPSKMNNFALPNDIFHTTCMWRSVVPLINKYRNIDEPESRGVLVQPEFSVLYSDSAFFCALKTFHENI</sequence>